<evidence type="ECO:0000313" key="3">
    <source>
        <dbReference type="Proteomes" id="UP000005316"/>
    </source>
</evidence>
<keyword evidence="1" id="KW-0472">Membrane</keyword>
<gene>
    <name evidence="2" type="ORF">HMPREF9372_0284</name>
</gene>
<evidence type="ECO:0000256" key="1">
    <source>
        <dbReference type="SAM" id="Phobius"/>
    </source>
</evidence>
<dbReference type="Proteomes" id="UP000005316">
    <property type="component" value="Unassembled WGS sequence"/>
</dbReference>
<name>F9DNA4_9BACL</name>
<proteinExistence type="predicted"/>
<dbReference type="EMBL" id="AFPZ01000010">
    <property type="protein sequence ID" value="EGQ27660.1"/>
    <property type="molecule type" value="Genomic_DNA"/>
</dbReference>
<dbReference type="HOGENOM" id="CLU_1609201_0_0_9"/>
<evidence type="ECO:0000313" key="2">
    <source>
        <dbReference type="EMBL" id="EGQ27660.1"/>
    </source>
</evidence>
<sequence>MIDYTVEREAYFVKFHQIFKASLHEPKKLAAFRLLPIGKVIQYIFIFVFLYTAVSFTRFLFGDHSLFQSTPEVAEIGKTIGILIYPFAFVLQLVIITSYLFIRVSIFGIIGVLLLKLLHRRGEFRFMWRTAAIAATLPILLTMVFEFMPDLQSYGLLVASLVHLLYVWRAATYYPKKPTK</sequence>
<accession>F9DNA4</accession>
<dbReference type="Pfam" id="PF06691">
    <property type="entry name" value="DUF1189"/>
    <property type="match status" value="1"/>
</dbReference>
<feature type="transmembrane region" description="Helical" evidence="1">
    <location>
        <begin position="81"/>
        <end position="114"/>
    </location>
</feature>
<dbReference type="eggNOG" id="ENOG50324M7">
    <property type="taxonomic scope" value="Bacteria"/>
</dbReference>
<feature type="transmembrane region" description="Helical" evidence="1">
    <location>
        <begin position="126"/>
        <end position="145"/>
    </location>
</feature>
<dbReference type="AlphaFoldDB" id="F9DNA4"/>
<protein>
    <submittedName>
        <fullName evidence="2">4-hydroxy-3-methylbut-2-en-1-yl diphosphate synthase</fullName>
    </submittedName>
</protein>
<dbReference type="InterPro" id="IPR009574">
    <property type="entry name" value="DUF1189"/>
</dbReference>
<keyword evidence="1" id="KW-0812">Transmembrane</keyword>
<dbReference type="OrthoDB" id="1903376at2"/>
<dbReference type="STRING" id="759851.SAMN04244570_0667"/>
<comment type="caution">
    <text evidence="2">The sequence shown here is derived from an EMBL/GenBank/DDBJ whole genome shotgun (WGS) entry which is preliminary data.</text>
</comment>
<feature type="transmembrane region" description="Helical" evidence="1">
    <location>
        <begin position="40"/>
        <end position="61"/>
    </location>
</feature>
<reference evidence="2 3" key="1">
    <citation type="submission" date="2011-04" db="EMBL/GenBank/DDBJ databases">
        <authorList>
            <person name="Muzny D."/>
            <person name="Qin X."/>
            <person name="Deng J."/>
            <person name="Jiang H."/>
            <person name="Liu Y."/>
            <person name="Qu J."/>
            <person name="Song X.-Z."/>
            <person name="Zhang L."/>
            <person name="Thornton R."/>
            <person name="Coyle M."/>
            <person name="Francisco L."/>
            <person name="Jackson L."/>
            <person name="Javaid M."/>
            <person name="Korchina V."/>
            <person name="Kovar C."/>
            <person name="Mata R."/>
            <person name="Mathew T."/>
            <person name="Ngo R."/>
            <person name="Nguyen L."/>
            <person name="Nguyen N."/>
            <person name="Okwuonu G."/>
            <person name="Ongeri F."/>
            <person name="Pham C."/>
            <person name="Simmons D."/>
            <person name="Wilczek-Boney K."/>
            <person name="Hale W."/>
            <person name="Jakkamsetti A."/>
            <person name="Pham P."/>
            <person name="Ruth R."/>
            <person name="San Lucas F."/>
            <person name="Warren J."/>
            <person name="Zhang J."/>
            <person name="Zhao Z."/>
            <person name="Zhou C."/>
            <person name="Zhu D."/>
            <person name="Lee S."/>
            <person name="Bess C."/>
            <person name="Blankenburg K."/>
            <person name="Forbes L."/>
            <person name="Fu Q."/>
            <person name="Gubbala S."/>
            <person name="Hirani K."/>
            <person name="Jayaseelan J.C."/>
            <person name="Lara F."/>
            <person name="Munidasa M."/>
            <person name="Palculict T."/>
            <person name="Patil S."/>
            <person name="Pu L.-L."/>
            <person name="Saada N."/>
            <person name="Tang L."/>
            <person name="Weissenberger G."/>
            <person name="Zhu Y."/>
            <person name="Hemphill L."/>
            <person name="Shang Y."/>
            <person name="Youmans B."/>
            <person name="Ayvaz T."/>
            <person name="Ross M."/>
            <person name="Santibanez J."/>
            <person name="Aqrawi P."/>
            <person name="Gross S."/>
            <person name="Joshi V."/>
            <person name="Fowler G."/>
            <person name="Nazareth L."/>
            <person name="Reid J."/>
            <person name="Worley K."/>
            <person name="Petrosino J."/>
            <person name="Highlander S."/>
            <person name="Gibbs R."/>
        </authorList>
    </citation>
    <scope>NUCLEOTIDE SEQUENCE [LARGE SCALE GENOMIC DNA]</scope>
    <source>
        <strain evidence="2 3">2681</strain>
    </source>
</reference>
<organism evidence="2 3">
    <name type="scientific">Sporosarcina newyorkensis 2681</name>
    <dbReference type="NCBI Taxonomy" id="1027292"/>
    <lineage>
        <taxon>Bacteria</taxon>
        <taxon>Bacillati</taxon>
        <taxon>Bacillota</taxon>
        <taxon>Bacilli</taxon>
        <taxon>Bacillales</taxon>
        <taxon>Caryophanaceae</taxon>
        <taxon>Sporosarcina</taxon>
    </lineage>
</organism>
<keyword evidence="1" id="KW-1133">Transmembrane helix</keyword>
<feature type="transmembrane region" description="Helical" evidence="1">
    <location>
        <begin position="151"/>
        <end position="171"/>
    </location>
</feature>